<evidence type="ECO:0000313" key="2">
    <source>
        <dbReference type="EMBL" id="GES02026.1"/>
    </source>
</evidence>
<feature type="compositionally biased region" description="Basic and acidic residues" evidence="1">
    <location>
        <begin position="158"/>
        <end position="167"/>
    </location>
</feature>
<dbReference type="OrthoDB" id="3542796at2"/>
<name>A0A5M3VZT5_9ACTN</name>
<sequence>MDSSPPGESPANAPDETTPEATPIAVSGAEISPNAWLHSRTCEAIDGARRISYASADQACSVLQRGDRMTSEVLFSAAHAQALDAWWGLIADQIDFNEAVPDHALRRIRSWARRYLTAEPAATEPGTLFDHALAHVSRAAARHFLQTSGRLLVEHANRRERTAREQESQTTAKRQQAPDPTPSPGSGDANAQDSHRTERT</sequence>
<comment type="caution">
    <text evidence="2">The sequence shown here is derived from an EMBL/GenBank/DDBJ whole genome shotgun (WGS) entry which is preliminary data.</text>
</comment>
<accession>A0A5M3VZT5</accession>
<evidence type="ECO:0000313" key="3">
    <source>
        <dbReference type="Proteomes" id="UP000334990"/>
    </source>
</evidence>
<proteinExistence type="predicted"/>
<protein>
    <submittedName>
        <fullName evidence="2">Uncharacterized protein</fullName>
    </submittedName>
</protein>
<dbReference type="AlphaFoldDB" id="A0A5M3VZT5"/>
<feature type="region of interest" description="Disordered" evidence="1">
    <location>
        <begin position="1"/>
        <end position="20"/>
    </location>
</feature>
<evidence type="ECO:0000256" key="1">
    <source>
        <dbReference type="SAM" id="MobiDB-lite"/>
    </source>
</evidence>
<dbReference type="EMBL" id="BLAD01000055">
    <property type="protein sequence ID" value="GES02026.1"/>
    <property type="molecule type" value="Genomic_DNA"/>
</dbReference>
<feature type="region of interest" description="Disordered" evidence="1">
    <location>
        <begin position="158"/>
        <end position="200"/>
    </location>
</feature>
<gene>
    <name evidence="2" type="ORF">Acor_40910</name>
</gene>
<reference evidence="2 3" key="1">
    <citation type="submission" date="2019-10" db="EMBL/GenBank/DDBJ databases">
        <title>Whole genome shotgun sequence of Acrocarpospora corrugata NBRC 13972.</title>
        <authorList>
            <person name="Ichikawa N."/>
            <person name="Kimura A."/>
            <person name="Kitahashi Y."/>
            <person name="Komaki H."/>
            <person name="Oguchi A."/>
        </authorList>
    </citation>
    <scope>NUCLEOTIDE SEQUENCE [LARGE SCALE GENOMIC DNA]</scope>
    <source>
        <strain evidence="2 3">NBRC 13972</strain>
    </source>
</reference>
<organism evidence="2 3">
    <name type="scientific">Acrocarpospora corrugata</name>
    <dbReference type="NCBI Taxonomy" id="35763"/>
    <lineage>
        <taxon>Bacteria</taxon>
        <taxon>Bacillati</taxon>
        <taxon>Actinomycetota</taxon>
        <taxon>Actinomycetes</taxon>
        <taxon>Streptosporangiales</taxon>
        <taxon>Streptosporangiaceae</taxon>
        <taxon>Acrocarpospora</taxon>
    </lineage>
</organism>
<dbReference type="Proteomes" id="UP000334990">
    <property type="component" value="Unassembled WGS sequence"/>
</dbReference>
<keyword evidence="3" id="KW-1185">Reference proteome</keyword>
<dbReference type="RefSeq" id="WP_155338286.1">
    <property type="nucleotide sequence ID" value="NZ_BAAABN010000034.1"/>
</dbReference>